<keyword evidence="3" id="KW-1185">Reference proteome</keyword>
<dbReference type="InterPro" id="IPR003346">
    <property type="entry name" value="Transposase_20"/>
</dbReference>
<dbReference type="Pfam" id="PF02371">
    <property type="entry name" value="Transposase_20"/>
    <property type="match status" value="1"/>
</dbReference>
<evidence type="ECO:0000313" key="2">
    <source>
        <dbReference type="EMBL" id="SFE90300.1"/>
    </source>
</evidence>
<dbReference type="PANTHER" id="PTHR33055">
    <property type="entry name" value="TRANSPOSASE FOR INSERTION SEQUENCE ELEMENT IS1111A"/>
    <property type="match status" value="1"/>
</dbReference>
<dbReference type="PANTHER" id="PTHR33055:SF3">
    <property type="entry name" value="PUTATIVE TRANSPOSASE FOR IS117-RELATED"/>
    <property type="match status" value="1"/>
</dbReference>
<dbReference type="AlphaFoldDB" id="A0A1I2EDI6"/>
<dbReference type="EMBL" id="FOLQ01000021">
    <property type="protein sequence ID" value="SFE90300.1"/>
    <property type="molecule type" value="Genomic_DNA"/>
</dbReference>
<sequence length="212" mass="23660">MIVYYYLGRNEPCLDNTKIGPPTRQRVALLNLQESFQPLPLQDATVQHSLQQMIAHFQAAIAQLKAEINQVCQADFAEQYKRLRSIKGNSYAVATALIETTNGFRDFTSAKALAKFIGVAPVIYQSGKVGITKGINRSGDAHLRGQLYMASLSAIRYNKPCRECYQRLKAAGKVTNVALMAVVNKLLRQAFAVVKFDEDFNPNYQPILRSMA</sequence>
<proteinExistence type="predicted"/>
<dbReference type="GO" id="GO:0006313">
    <property type="term" value="P:DNA transposition"/>
    <property type="evidence" value="ECO:0007669"/>
    <property type="project" value="InterPro"/>
</dbReference>
<dbReference type="GO" id="GO:0003677">
    <property type="term" value="F:DNA binding"/>
    <property type="evidence" value="ECO:0007669"/>
    <property type="project" value="InterPro"/>
</dbReference>
<reference evidence="2 3" key="1">
    <citation type="submission" date="2016-10" db="EMBL/GenBank/DDBJ databases">
        <authorList>
            <person name="de Groot N.N."/>
        </authorList>
    </citation>
    <scope>NUCLEOTIDE SEQUENCE [LARGE SCALE GENOMIC DNA]</scope>
    <source>
        <strain evidence="2 3">DSM 26130</strain>
    </source>
</reference>
<dbReference type="Proteomes" id="UP000198598">
    <property type="component" value="Unassembled WGS sequence"/>
</dbReference>
<accession>A0A1I2EDI6</accession>
<protein>
    <submittedName>
        <fullName evidence="2">Transposase IS116/IS110/IS902 family protein</fullName>
    </submittedName>
</protein>
<name>A0A1I2EDI6_9BACT</name>
<gene>
    <name evidence="2" type="ORF">SAMN05216167_121104</name>
</gene>
<evidence type="ECO:0000313" key="3">
    <source>
        <dbReference type="Proteomes" id="UP000198598"/>
    </source>
</evidence>
<organism evidence="2 3">
    <name type="scientific">Spirosoma endophyticum</name>
    <dbReference type="NCBI Taxonomy" id="662367"/>
    <lineage>
        <taxon>Bacteria</taxon>
        <taxon>Pseudomonadati</taxon>
        <taxon>Bacteroidota</taxon>
        <taxon>Cytophagia</taxon>
        <taxon>Cytophagales</taxon>
        <taxon>Cytophagaceae</taxon>
        <taxon>Spirosoma</taxon>
    </lineage>
</organism>
<dbReference type="GO" id="GO:0004803">
    <property type="term" value="F:transposase activity"/>
    <property type="evidence" value="ECO:0007669"/>
    <property type="project" value="InterPro"/>
</dbReference>
<dbReference type="STRING" id="662367.SAMN05216167_121104"/>
<feature type="domain" description="Transposase IS116/IS110/IS902 C-terminal" evidence="1">
    <location>
        <begin position="81"/>
        <end position="166"/>
    </location>
</feature>
<dbReference type="InterPro" id="IPR047650">
    <property type="entry name" value="Transpos_IS110"/>
</dbReference>
<evidence type="ECO:0000259" key="1">
    <source>
        <dbReference type="Pfam" id="PF02371"/>
    </source>
</evidence>